<evidence type="ECO:0000256" key="8">
    <source>
        <dbReference type="SAM" id="Phobius"/>
    </source>
</evidence>
<evidence type="ECO:0000259" key="9">
    <source>
        <dbReference type="Pfam" id="PF02706"/>
    </source>
</evidence>
<comment type="subcellular location">
    <subcellularLocation>
        <location evidence="1">Cell membrane</location>
        <topology evidence="1">Multi-pass membrane protein</topology>
    </subcellularLocation>
</comment>
<keyword evidence="2" id="KW-1003">Cell membrane</keyword>
<dbReference type="InterPro" id="IPR050445">
    <property type="entry name" value="Bact_polysacc_biosynth/exp"/>
</dbReference>
<evidence type="ECO:0000256" key="6">
    <source>
        <dbReference type="SAM" id="Coils"/>
    </source>
</evidence>
<keyword evidence="12" id="KW-1185">Reference proteome</keyword>
<dbReference type="InterPro" id="IPR003856">
    <property type="entry name" value="LPS_length_determ_N"/>
</dbReference>
<reference evidence="11 12" key="1">
    <citation type="submission" date="2020-08" db="EMBL/GenBank/DDBJ databases">
        <title>Genomic Encyclopedia of Type Strains, Phase IV (KMG-IV): sequencing the most valuable type-strain genomes for metagenomic binning, comparative biology and taxonomic classification.</title>
        <authorList>
            <person name="Goeker M."/>
        </authorList>
    </citation>
    <scope>NUCLEOTIDE SEQUENCE [LARGE SCALE GENOMIC DNA]</scope>
    <source>
        <strain evidence="11 12">DSM 27165</strain>
    </source>
</reference>
<keyword evidence="6" id="KW-0175">Coiled coil</keyword>
<evidence type="ECO:0000256" key="2">
    <source>
        <dbReference type="ARBA" id="ARBA00022475"/>
    </source>
</evidence>
<evidence type="ECO:0000256" key="3">
    <source>
        <dbReference type="ARBA" id="ARBA00022692"/>
    </source>
</evidence>
<feature type="domain" description="Tyrosine-protein kinase G-rich" evidence="10">
    <location>
        <begin position="352"/>
        <end position="422"/>
    </location>
</feature>
<feature type="domain" description="Polysaccharide chain length determinant N-terminal" evidence="9">
    <location>
        <begin position="5"/>
        <end position="89"/>
    </location>
</feature>
<evidence type="ECO:0000256" key="7">
    <source>
        <dbReference type="SAM" id="MobiDB-lite"/>
    </source>
</evidence>
<evidence type="ECO:0000259" key="10">
    <source>
        <dbReference type="Pfam" id="PF13807"/>
    </source>
</evidence>
<dbReference type="RefSeq" id="WP_184040681.1">
    <property type="nucleotide sequence ID" value="NZ_JACHHY010000018.1"/>
</dbReference>
<feature type="coiled-coil region" evidence="6">
    <location>
        <begin position="342"/>
        <end position="376"/>
    </location>
</feature>
<keyword evidence="4 8" id="KW-1133">Transmembrane helix</keyword>
<dbReference type="AlphaFoldDB" id="A0A840MTH4"/>
<dbReference type="Pfam" id="PF13807">
    <property type="entry name" value="GNVR"/>
    <property type="match status" value="1"/>
</dbReference>
<gene>
    <name evidence="11" type="ORF">HNQ59_002885</name>
</gene>
<feature type="transmembrane region" description="Helical" evidence="8">
    <location>
        <begin position="401"/>
        <end position="423"/>
    </location>
</feature>
<evidence type="ECO:0000256" key="1">
    <source>
        <dbReference type="ARBA" id="ARBA00004651"/>
    </source>
</evidence>
<dbReference type="PANTHER" id="PTHR32309">
    <property type="entry name" value="TYROSINE-PROTEIN KINASE"/>
    <property type="match status" value="1"/>
</dbReference>
<dbReference type="NCBIfam" id="TIGR03017">
    <property type="entry name" value="EpsF"/>
    <property type="match status" value="1"/>
</dbReference>
<feature type="coiled-coil region" evidence="6">
    <location>
        <begin position="261"/>
        <end position="309"/>
    </location>
</feature>
<evidence type="ECO:0000313" key="12">
    <source>
        <dbReference type="Proteomes" id="UP000575898"/>
    </source>
</evidence>
<feature type="transmembrane region" description="Helical" evidence="8">
    <location>
        <begin position="12"/>
        <end position="35"/>
    </location>
</feature>
<evidence type="ECO:0000256" key="4">
    <source>
        <dbReference type="ARBA" id="ARBA00022989"/>
    </source>
</evidence>
<evidence type="ECO:0000313" key="11">
    <source>
        <dbReference type="EMBL" id="MBB5019583.1"/>
    </source>
</evidence>
<organism evidence="11 12">
    <name type="scientific">Chitinivorax tropicus</name>
    <dbReference type="NCBI Taxonomy" id="714531"/>
    <lineage>
        <taxon>Bacteria</taxon>
        <taxon>Pseudomonadati</taxon>
        <taxon>Pseudomonadota</taxon>
        <taxon>Betaproteobacteria</taxon>
        <taxon>Chitinivorax</taxon>
    </lineage>
</organism>
<feature type="coiled-coil region" evidence="6">
    <location>
        <begin position="173"/>
        <end position="200"/>
    </location>
</feature>
<comment type="caution">
    <text evidence="11">The sequence shown here is derived from an EMBL/GenBank/DDBJ whole genome shotgun (WGS) entry which is preliminary data.</text>
</comment>
<dbReference type="Proteomes" id="UP000575898">
    <property type="component" value="Unassembled WGS sequence"/>
</dbReference>
<dbReference type="InterPro" id="IPR032807">
    <property type="entry name" value="GNVR"/>
</dbReference>
<dbReference type="GO" id="GO:0005886">
    <property type="term" value="C:plasma membrane"/>
    <property type="evidence" value="ECO:0007669"/>
    <property type="project" value="UniProtKB-SubCell"/>
</dbReference>
<feature type="region of interest" description="Disordered" evidence="7">
    <location>
        <begin position="231"/>
        <end position="254"/>
    </location>
</feature>
<keyword evidence="3 8" id="KW-0812">Transmembrane</keyword>
<dbReference type="EMBL" id="JACHHY010000018">
    <property type="protein sequence ID" value="MBB5019583.1"/>
    <property type="molecule type" value="Genomic_DNA"/>
</dbReference>
<dbReference type="InterPro" id="IPR017468">
    <property type="entry name" value="Chain_len_reg_EpsF"/>
</dbReference>
<sequence>MTFGQFVTALRARYWVIALCLAVTVGVVTVISLIMPKTYTSTATVLVDTKAADPLTGMTTPALIMPGYMSTQLDVLTSRTVAVKVVDKLHLADSPEVRIQFQDDTRGRGEIRYWLADLLLKKLDARPSRDSNVMEVSFSNENPQFATLLANAFAEAFIETSLDLKVAPARQTAAWFDQQLKGLRNNLEKAQRQLSAYQQEKGIVAIDERLDVENAKLIELSSLVTSAQGQRVEGQSRQRQLGEVSGAGREGLPEIMSSPMVQNLKAELARAETKLAEANERLGRNHPQFKQAQSEVDSIRRKLDQEIRTASSGIVNTAQMQQKRETELRAALATQKSRVLELKKLRDEMGVLTREVENAQRAYDAALQRASQTRMESEANQSNVVLLARAVEPINPSKPRVLLNIALSVFLGGVLGLLCAFLMELFDRRVRSVDELAEALDVRTLAALPKYDQKNPTRRWRWRRRKSASHPIVTTTVQY</sequence>
<protein>
    <submittedName>
        <fullName evidence="11">Chain length determinant protein EpsF</fullName>
    </submittedName>
</protein>
<accession>A0A840MTH4</accession>
<name>A0A840MTH4_9PROT</name>
<dbReference type="PANTHER" id="PTHR32309:SF13">
    <property type="entry name" value="FERRIC ENTEROBACTIN TRANSPORT PROTEIN FEPE"/>
    <property type="match status" value="1"/>
</dbReference>
<proteinExistence type="predicted"/>
<dbReference type="GO" id="GO:0004713">
    <property type="term" value="F:protein tyrosine kinase activity"/>
    <property type="evidence" value="ECO:0007669"/>
    <property type="project" value="TreeGrafter"/>
</dbReference>
<evidence type="ECO:0000256" key="5">
    <source>
        <dbReference type="ARBA" id="ARBA00023136"/>
    </source>
</evidence>
<dbReference type="Pfam" id="PF02706">
    <property type="entry name" value="Wzz"/>
    <property type="match status" value="1"/>
</dbReference>
<keyword evidence="5 8" id="KW-0472">Membrane</keyword>